<dbReference type="EMBL" id="DPIY01000011">
    <property type="protein sequence ID" value="HCT58788.1"/>
    <property type="molecule type" value="Genomic_DNA"/>
</dbReference>
<evidence type="ECO:0000313" key="4">
    <source>
        <dbReference type="Proteomes" id="UP000264071"/>
    </source>
</evidence>
<dbReference type="GO" id="GO:0003700">
    <property type="term" value="F:DNA-binding transcription factor activity"/>
    <property type="evidence" value="ECO:0007669"/>
    <property type="project" value="InterPro"/>
</dbReference>
<evidence type="ECO:0000256" key="1">
    <source>
        <dbReference type="SAM" id="MobiDB-lite"/>
    </source>
</evidence>
<sequence>MGGFRRSLDAGVVCQRARRAAAGECDGARHRPLARSGVGMKVTARTTTDPTAGGLCLITLLRRERARALVRTAFPRRRAHLISARAATEVEEHLLKDLVDAVIIDAGAGDDVQRLLARAEEFSSIPFFLVTPLLPADAPLLARAAEAGVCEILIEGVDDTVARDLVARRAFSTRFERALGAPPPSLHLETALQLAVWQSVVRRAGRPVRTDQLAKELSVSREHLSRSFAVGQAPTLKKVIDLVRVLAAAELSKNAGFDVRDVAQVLGFASSSHLSSTTQRLVGAKASSLSRLRTMDLLQRFERHAATADDPSESLSESPAERTTVDEAPPAPIV</sequence>
<dbReference type="Pfam" id="PF12833">
    <property type="entry name" value="HTH_18"/>
    <property type="match status" value="1"/>
</dbReference>
<dbReference type="GO" id="GO:0043565">
    <property type="term" value="F:sequence-specific DNA binding"/>
    <property type="evidence" value="ECO:0007669"/>
    <property type="project" value="InterPro"/>
</dbReference>
<dbReference type="AlphaFoldDB" id="A0A3D4VDS5"/>
<evidence type="ECO:0000313" key="3">
    <source>
        <dbReference type="EMBL" id="HCT58788.1"/>
    </source>
</evidence>
<proteinExistence type="predicted"/>
<dbReference type="PROSITE" id="PS01124">
    <property type="entry name" value="HTH_ARAC_FAMILY_2"/>
    <property type="match status" value="1"/>
</dbReference>
<gene>
    <name evidence="3" type="ORF">DGD08_16425</name>
</gene>
<protein>
    <recommendedName>
        <fullName evidence="2">HTH araC/xylS-type domain-containing protein</fullName>
    </recommendedName>
</protein>
<evidence type="ECO:0000259" key="2">
    <source>
        <dbReference type="PROSITE" id="PS01124"/>
    </source>
</evidence>
<dbReference type="Gene3D" id="1.10.10.60">
    <property type="entry name" value="Homeodomain-like"/>
    <property type="match status" value="1"/>
</dbReference>
<name>A0A3D4VDS5_9BACT</name>
<dbReference type="Proteomes" id="UP000264071">
    <property type="component" value="Unassembled WGS sequence"/>
</dbReference>
<comment type="caution">
    <text evidence="3">The sequence shown here is derived from an EMBL/GenBank/DDBJ whole genome shotgun (WGS) entry which is preliminary data.</text>
</comment>
<dbReference type="SMART" id="SM00342">
    <property type="entry name" value="HTH_ARAC"/>
    <property type="match status" value="1"/>
</dbReference>
<feature type="domain" description="HTH araC/xylS-type" evidence="2">
    <location>
        <begin position="194"/>
        <end position="292"/>
    </location>
</feature>
<organism evidence="3 4">
    <name type="scientific">Gemmatimonas aurantiaca</name>
    <dbReference type="NCBI Taxonomy" id="173480"/>
    <lineage>
        <taxon>Bacteria</taxon>
        <taxon>Pseudomonadati</taxon>
        <taxon>Gemmatimonadota</taxon>
        <taxon>Gemmatimonadia</taxon>
        <taxon>Gemmatimonadales</taxon>
        <taxon>Gemmatimonadaceae</taxon>
        <taxon>Gemmatimonas</taxon>
    </lineage>
</organism>
<feature type="region of interest" description="Disordered" evidence="1">
    <location>
        <begin position="304"/>
        <end position="334"/>
    </location>
</feature>
<dbReference type="InterPro" id="IPR018060">
    <property type="entry name" value="HTH_AraC"/>
</dbReference>
<reference evidence="3 4" key="1">
    <citation type="journal article" date="2018" name="Nat. Biotechnol.">
        <title>A standardized bacterial taxonomy based on genome phylogeny substantially revises the tree of life.</title>
        <authorList>
            <person name="Parks D.H."/>
            <person name="Chuvochina M."/>
            <person name="Waite D.W."/>
            <person name="Rinke C."/>
            <person name="Skarshewski A."/>
            <person name="Chaumeil P.A."/>
            <person name="Hugenholtz P."/>
        </authorList>
    </citation>
    <scope>NUCLEOTIDE SEQUENCE [LARGE SCALE GENOMIC DNA]</scope>
    <source>
        <strain evidence="3">UBA8844</strain>
    </source>
</reference>
<accession>A0A3D4VDS5</accession>